<keyword evidence="1" id="KW-0813">Transport</keyword>
<dbReference type="Gene3D" id="1.25.40.10">
    <property type="entry name" value="Tetratricopeptide repeat domain"/>
    <property type="match status" value="1"/>
</dbReference>
<evidence type="ECO:0000313" key="7">
    <source>
        <dbReference type="Proteomes" id="UP001041814"/>
    </source>
</evidence>
<evidence type="ECO:0000256" key="3">
    <source>
        <dbReference type="ARBA" id="ARBA00023157"/>
    </source>
</evidence>
<evidence type="ECO:0000259" key="5">
    <source>
        <dbReference type="PROSITE" id="PS51352"/>
    </source>
</evidence>
<dbReference type="InterPro" id="IPR036249">
    <property type="entry name" value="Thioredoxin-like_sf"/>
</dbReference>
<keyword evidence="3" id="KW-1015">Disulfide bond</keyword>
<evidence type="ECO:0000256" key="1">
    <source>
        <dbReference type="ARBA" id="ARBA00022448"/>
    </source>
</evidence>
<name>A0ABS1DSP4_RUBGE</name>
<keyword evidence="2" id="KW-0249">Electron transport</keyword>
<dbReference type="PANTHER" id="PTHR45663:SF11">
    <property type="entry name" value="GEO12009P1"/>
    <property type="match status" value="1"/>
</dbReference>
<dbReference type="EMBL" id="NRRU01000016">
    <property type="protein sequence ID" value="MBK1712369.1"/>
    <property type="molecule type" value="Genomic_DNA"/>
</dbReference>
<sequence>MTTQTLSYEVSDLDFETAVLDRSLDVPVLLDCWAPWCAPCRSLGPILDKLVEAYGGRFVLAKLNTDESPQVAQAMGIRSIPQVTLFAGGRPVDQFLGALPEGQIREFLDRHLGPAEEPPEAEPAWGPLDEAEALIADGALAEAQALLDTIPEAERDERHGRLAKRLALAASAPAGDPVALAARIAANPKDFDARFTLAALHAHRGDFAAAFEQLLDIVLRDKADWREKARLQMVEWFEVCPDPEVVSHGRRYLGMYLN</sequence>
<dbReference type="PROSITE" id="PS51352">
    <property type="entry name" value="THIOREDOXIN_2"/>
    <property type="match status" value="1"/>
</dbReference>
<accession>A0ABS1DSP4</accession>
<feature type="domain" description="Thioredoxin" evidence="5">
    <location>
        <begin position="4"/>
        <end position="113"/>
    </location>
</feature>
<dbReference type="PANTHER" id="PTHR45663">
    <property type="entry name" value="GEO12009P1"/>
    <property type="match status" value="1"/>
</dbReference>
<proteinExistence type="predicted"/>
<dbReference type="InterPro" id="IPR011990">
    <property type="entry name" value="TPR-like_helical_dom_sf"/>
</dbReference>
<reference evidence="6" key="2">
    <citation type="journal article" date="2020" name="Microorganisms">
        <title>Osmotic Adaptation and Compatible Solute Biosynthesis of Phototrophic Bacteria as Revealed from Genome Analyses.</title>
        <authorList>
            <person name="Imhoff J.F."/>
            <person name="Rahn T."/>
            <person name="Kunzel S."/>
            <person name="Keller A."/>
            <person name="Neulinger S.C."/>
        </authorList>
    </citation>
    <scope>NUCLEOTIDE SEQUENCE</scope>
    <source>
        <strain evidence="6">IM 151</strain>
    </source>
</reference>
<keyword evidence="4" id="KW-0676">Redox-active center</keyword>
<dbReference type="Proteomes" id="UP001041814">
    <property type="component" value="Unassembled WGS sequence"/>
</dbReference>
<dbReference type="Pfam" id="PF00085">
    <property type="entry name" value="Thioredoxin"/>
    <property type="match status" value="1"/>
</dbReference>
<keyword evidence="7" id="KW-1185">Reference proteome</keyword>
<dbReference type="Pfam" id="PF14561">
    <property type="entry name" value="TPR_20"/>
    <property type="match status" value="1"/>
</dbReference>
<dbReference type="Gene3D" id="3.40.30.10">
    <property type="entry name" value="Glutaredoxin"/>
    <property type="match status" value="1"/>
</dbReference>
<dbReference type="InterPro" id="IPR017937">
    <property type="entry name" value="Thioredoxin_CS"/>
</dbReference>
<dbReference type="CDD" id="cd02956">
    <property type="entry name" value="ybbN"/>
    <property type="match status" value="1"/>
</dbReference>
<gene>
    <name evidence="6" type="ORF">CKO43_06195</name>
</gene>
<organism evidence="6 7">
    <name type="scientific">Rubrivivax gelatinosus</name>
    <name type="common">Rhodocyclus gelatinosus</name>
    <name type="synonym">Rhodopseudomonas gelatinosa</name>
    <dbReference type="NCBI Taxonomy" id="28068"/>
    <lineage>
        <taxon>Bacteria</taxon>
        <taxon>Pseudomonadati</taxon>
        <taxon>Pseudomonadota</taxon>
        <taxon>Betaproteobacteria</taxon>
        <taxon>Burkholderiales</taxon>
        <taxon>Sphaerotilaceae</taxon>
        <taxon>Rubrivivax</taxon>
    </lineage>
</organism>
<evidence type="ECO:0000256" key="4">
    <source>
        <dbReference type="ARBA" id="ARBA00023284"/>
    </source>
</evidence>
<evidence type="ECO:0000256" key="2">
    <source>
        <dbReference type="ARBA" id="ARBA00022982"/>
    </source>
</evidence>
<protein>
    <submittedName>
        <fullName evidence="6">Co-chaperone YbbN</fullName>
    </submittedName>
</protein>
<dbReference type="PROSITE" id="PS00194">
    <property type="entry name" value="THIOREDOXIN_1"/>
    <property type="match status" value="1"/>
</dbReference>
<dbReference type="RefSeq" id="WP_200378169.1">
    <property type="nucleotide sequence ID" value="NZ_NRRU01000016.1"/>
</dbReference>
<dbReference type="InterPro" id="IPR013766">
    <property type="entry name" value="Thioredoxin_domain"/>
</dbReference>
<comment type="caution">
    <text evidence="6">The sequence shown here is derived from an EMBL/GenBank/DDBJ whole genome shotgun (WGS) entry which is preliminary data.</text>
</comment>
<reference evidence="6" key="1">
    <citation type="submission" date="2017-08" db="EMBL/GenBank/DDBJ databases">
        <authorList>
            <person name="Imhoff J.F."/>
            <person name="Rahn T."/>
            <person name="Kuenzel S."/>
            <person name="Neulinger S.C."/>
        </authorList>
    </citation>
    <scope>NUCLEOTIDE SEQUENCE</scope>
    <source>
        <strain evidence="6">IM 151</strain>
    </source>
</reference>
<dbReference type="SUPFAM" id="SSF52833">
    <property type="entry name" value="Thioredoxin-like"/>
    <property type="match status" value="1"/>
</dbReference>
<evidence type="ECO:0000313" key="6">
    <source>
        <dbReference type="EMBL" id="MBK1712369.1"/>
    </source>
</evidence>